<evidence type="ECO:0000256" key="1">
    <source>
        <dbReference type="SAM" id="MobiDB-lite"/>
    </source>
</evidence>
<keyword evidence="3" id="KW-1185">Reference proteome</keyword>
<evidence type="ECO:0000313" key="3">
    <source>
        <dbReference type="Proteomes" id="UP000325081"/>
    </source>
</evidence>
<proteinExistence type="predicted"/>
<dbReference type="AlphaFoldDB" id="A0A5A7R9N2"/>
<name>A0A5A7R9N2_STRAF</name>
<sequence>MLHHVPPMINPLCRREVVKEKPATNMLRLFEGSPRFESVTDLAEAVKKSSRGRALSESSNSRPFLIKSGDYEILDGQTRRSSEKSPPTLQRHSHAGKRACVHKIDELYPKPKSKSASLSFMV</sequence>
<gene>
    <name evidence="2" type="ORF">STAS_31729</name>
</gene>
<accession>A0A5A7R9N2</accession>
<protein>
    <submittedName>
        <fullName evidence="2">Phototropin-1</fullName>
    </submittedName>
</protein>
<organism evidence="2 3">
    <name type="scientific">Striga asiatica</name>
    <name type="common">Asiatic witchweed</name>
    <name type="synonym">Buchnera asiatica</name>
    <dbReference type="NCBI Taxonomy" id="4170"/>
    <lineage>
        <taxon>Eukaryota</taxon>
        <taxon>Viridiplantae</taxon>
        <taxon>Streptophyta</taxon>
        <taxon>Embryophyta</taxon>
        <taxon>Tracheophyta</taxon>
        <taxon>Spermatophyta</taxon>
        <taxon>Magnoliopsida</taxon>
        <taxon>eudicotyledons</taxon>
        <taxon>Gunneridae</taxon>
        <taxon>Pentapetalae</taxon>
        <taxon>asterids</taxon>
        <taxon>lamiids</taxon>
        <taxon>Lamiales</taxon>
        <taxon>Orobanchaceae</taxon>
        <taxon>Buchnereae</taxon>
        <taxon>Striga</taxon>
    </lineage>
</organism>
<evidence type="ECO:0000313" key="2">
    <source>
        <dbReference type="EMBL" id="GER54168.1"/>
    </source>
</evidence>
<dbReference type="Proteomes" id="UP000325081">
    <property type="component" value="Unassembled WGS sequence"/>
</dbReference>
<comment type="caution">
    <text evidence="2">The sequence shown here is derived from an EMBL/GenBank/DDBJ whole genome shotgun (WGS) entry which is preliminary data.</text>
</comment>
<feature type="region of interest" description="Disordered" evidence="1">
    <location>
        <begin position="75"/>
        <end position="98"/>
    </location>
</feature>
<dbReference type="EMBL" id="BKCP01010959">
    <property type="protein sequence ID" value="GER54168.1"/>
    <property type="molecule type" value="Genomic_DNA"/>
</dbReference>
<reference evidence="3" key="1">
    <citation type="journal article" date="2019" name="Curr. Biol.">
        <title>Genome Sequence of Striga asiatica Provides Insight into the Evolution of Plant Parasitism.</title>
        <authorList>
            <person name="Yoshida S."/>
            <person name="Kim S."/>
            <person name="Wafula E.K."/>
            <person name="Tanskanen J."/>
            <person name="Kim Y.M."/>
            <person name="Honaas L."/>
            <person name="Yang Z."/>
            <person name="Spallek T."/>
            <person name="Conn C.E."/>
            <person name="Ichihashi Y."/>
            <person name="Cheong K."/>
            <person name="Cui S."/>
            <person name="Der J.P."/>
            <person name="Gundlach H."/>
            <person name="Jiao Y."/>
            <person name="Hori C."/>
            <person name="Ishida J.K."/>
            <person name="Kasahara H."/>
            <person name="Kiba T."/>
            <person name="Kim M.S."/>
            <person name="Koo N."/>
            <person name="Laohavisit A."/>
            <person name="Lee Y.H."/>
            <person name="Lumba S."/>
            <person name="McCourt P."/>
            <person name="Mortimer J.C."/>
            <person name="Mutuku J.M."/>
            <person name="Nomura T."/>
            <person name="Sasaki-Sekimoto Y."/>
            <person name="Seto Y."/>
            <person name="Wang Y."/>
            <person name="Wakatake T."/>
            <person name="Sakakibara H."/>
            <person name="Demura T."/>
            <person name="Yamaguchi S."/>
            <person name="Yoneyama K."/>
            <person name="Manabe R.I."/>
            <person name="Nelson D.C."/>
            <person name="Schulman A.H."/>
            <person name="Timko M.P."/>
            <person name="dePamphilis C.W."/>
            <person name="Choi D."/>
            <person name="Shirasu K."/>
        </authorList>
    </citation>
    <scope>NUCLEOTIDE SEQUENCE [LARGE SCALE GENOMIC DNA]</scope>
    <source>
        <strain evidence="3">cv. UVA1</strain>
    </source>
</reference>